<name>A0A396HBG5_MEDTR</name>
<evidence type="ECO:0000313" key="3">
    <source>
        <dbReference type="Proteomes" id="UP000265566"/>
    </source>
</evidence>
<evidence type="ECO:0000256" key="1">
    <source>
        <dbReference type="SAM" id="MobiDB-lite"/>
    </source>
</evidence>
<gene>
    <name evidence="2" type="ORF">MtrunA17_Chr6g0458841</name>
</gene>
<reference evidence="3" key="1">
    <citation type="journal article" date="2018" name="Nat. Plants">
        <title>Whole-genome landscape of Medicago truncatula symbiotic genes.</title>
        <authorList>
            <person name="Pecrix Y."/>
            <person name="Staton S.E."/>
            <person name="Sallet E."/>
            <person name="Lelandais-Briere C."/>
            <person name="Moreau S."/>
            <person name="Carrere S."/>
            <person name="Blein T."/>
            <person name="Jardinaud M.F."/>
            <person name="Latrasse D."/>
            <person name="Zouine M."/>
            <person name="Zahm M."/>
            <person name="Kreplak J."/>
            <person name="Mayjonade B."/>
            <person name="Satge C."/>
            <person name="Perez M."/>
            <person name="Cauet S."/>
            <person name="Marande W."/>
            <person name="Chantry-Darmon C."/>
            <person name="Lopez-Roques C."/>
            <person name="Bouchez O."/>
            <person name="Berard A."/>
            <person name="Debelle F."/>
            <person name="Munos S."/>
            <person name="Bendahmane A."/>
            <person name="Berges H."/>
            <person name="Niebel A."/>
            <person name="Buitink J."/>
            <person name="Frugier F."/>
            <person name="Benhamed M."/>
            <person name="Crespi M."/>
            <person name="Gouzy J."/>
            <person name="Gamas P."/>
        </authorList>
    </citation>
    <scope>NUCLEOTIDE SEQUENCE [LARGE SCALE GENOMIC DNA]</scope>
    <source>
        <strain evidence="3">cv. Jemalong A17</strain>
    </source>
</reference>
<feature type="compositionally biased region" description="Basic and acidic residues" evidence="1">
    <location>
        <begin position="63"/>
        <end position="79"/>
    </location>
</feature>
<dbReference type="AlphaFoldDB" id="A0A396HBG5"/>
<proteinExistence type="predicted"/>
<sequence>METPKRVVFPCFLNCSTKSIKEFLSQFKYQSKSVLSLRKCVKKIEHEGTVEEDSSPLPPKISTDSRKRPKVEKPRKTEKKEATVLLYDEFKMTHKDFSVYVNLCLLIHRDWE</sequence>
<dbReference type="EMBL" id="PSQE01000006">
    <property type="protein sequence ID" value="RHN50566.1"/>
    <property type="molecule type" value="Genomic_DNA"/>
</dbReference>
<feature type="region of interest" description="Disordered" evidence="1">
    <location>
        <begin position="47"/>
        <end position="79"/>
    </location>
</feature>
<evidence type="ECO:0000313" key="2">
    <source>
        <dbReference type="EMBL" id="RHN50566.1"/>
    </source>
</evidence>
<dbReference type="Proteomes" id="UP000265566">
    <property type="component" value="Chromosome 6"/>
</dbReference>
<organism evidence="2 3">
    <name type="scientific">Medicago truncatula</name>
    <name type="common">Barrel medic</name>
    <name type="synonym">Medicago tribuloides</name>
    <dbReference type="NCBI Taxonomy" id="3880"/>
    <lineage>
        <taxon>Eukaryota</taxon>
        <taxon>Viridiplantae</taxon>
        <taxon>Streptophyta</taxon>
        <taxon>Embryophyta</taxon>
        <taxon>Tracheophyta</taxon>
        <taxon>Spermatophyta</taxon>
        <taxon>Magnoliopsida</taxon>
        <taxon>eudicotyledons</taxon>
        <taxon>Gunneridae</taxon>
        <taxon>Pentapetalae</taxon>
        <taxon>rosids</taxon>
        <taxon>fabids</taxon>
        <taxon>Fabales</taxon>
        <taxon>Fabaceae</taxon>
        <taxon>Papilionoideae</taxon>
        <taxon>50 kb inversion clade</taxon>
        <taxon>NPAAA clade</taxon>
        <taxon>Hologalegina</taxon>
        <taxon>IRL clade</taxon>
        <taxon>Trifolieae</taxon>
        <taxon>Medicago</taxon>
    </lineage>
</organism>
<dbReference type="Gramene" id="rna34866">
    <property type="protein sequence ID" value="RHN50566.1"/>
    <property type="gene ID" value="gene34866"/>
</dbReference>
<comment type="caution">
    <text evidence="2">The sequence shown here is derived from an EMBL/GenBank/DDBJ whole genome shotgun (WGS) entry which is preliminary data.</text>
</comment>
<accession>A0A396HBG5</accession>
<protein>
    <submittedName>
        <fullName evidence="2">Uncharacterized protein</fullName>
    </submittedName>
</protein>